<organism evidence="1 2">
    <name type="scientific">Panicum hallii var. hallii</name>
    <dbReference type="NCBI Taxonomy" id="1504633"/>
    <lineage>
        <taxon>Eukaryota</taxon>
        <taxon>Viridiplantae</taxon>
        <taxon>Streptophyta</taxon>
        <taxon>Embryophyta</taxon>
        <taxon>Tracheophyta</taxon>
        <taxon>Spermatophyta</taxon>
        <taxon>Magnoliopsida</taxon>
        <taxon>Liliopsida</taxon>
        <taxon>Poales</taxon>
        <taxon>Poaceae</taxon>
        <taxon>PACMAD clade</taxon>
        <taxon>Panicoideae</taxon>
        <taxon>Panicodae</taxon>
        <taxon>Paniceae</taxon>
        <taxon>Panicinae</taxon>
        <taxon>Panicum</taxon>
        <taxon>Panicum sect. Panicum</taxon>
    </lineage>
</organism>
<evidence type="ECO:0000313" key="2">
    <source>
        <dbReference type="Proteomes" id="UP000244336"/>
    </source>
</evidence>
<sequence length="91" mass="9873">MHDVGVGQRLDASASRRACGGGRARAAALPRPFFSETTMAHASLACTRPDRATTIAQRRTIVEGTAPSSLYELLASSFNFFFLWKESSFSC</sequence>
<proteinExistence type="predicted"/>
<dbReference type="Gramene" id="PUZ40123">
    <property type="protein sequence ID" value="PUZ40123"/>
    <property type="gene ID" value="GQ55_9G400400"/>
</dbReference>
<name>A0A2T7CA47_9POAL</name>
<dbReference type="AlphaFoldDB" id="A0A2T7CA47"/>
<reference evidence="1 2" key="1">
    <citation type="submission" date="2018-04" db="EMBL/GenBank/DDBJ databases">
        <title>WGS assembly of Panicum hallii var. hallii HAL2.</title>
        <authorList>
            <person name="Lovell J."/>
            <person name="Jenkins J."/>
            <person name="Lowry D."/>
            <person name="Mamidi S."/>
            <person name="Sreedasyam A."/>
            <person name="Weng X."/>
            <person name="Barry K."/>
            <person name="Bonette J."/>
            <person name="Campitelli B."/>
            <person name="Daum C."/>
            <person name="Gordon S."/>
            <person name="Gould B."/>
            <person name="Lipzen A."/>
            <person name="MacQueen A."/>
            <person name="Palacio-Mejia J."/>
            <person name="Plott C."/>
            <person name="Shakirov E."/>
            <person name="Shu S."/>
            <person name="Yoshinaga Y."/>
            <person name="Zane M."/>
            <person name="Rokhsar D."/>
            <person name="Grimwood J."/>
            <person name="Schmutz J."/>
            <person name="Juenger T."/>
        </authorList>
    </citation>
    <scope>NUCLEOTIDE SEQUENCE [LARGE SCALE GENOMIC DNA]</scope>
    <source>
        <strain evidence="2">cv. HAL2</strain>
    </source>
</reference>
<dbReference type="Proteomes" id="UP000244336">
    <property type="component" value="Chromosome 9"/>
</dbReference>
<protein>
    <submittedName>
        <fullName evidence="1">Uncharacterized protein</fullName>
    </submittedName>
</protein>
<dbReference type="EMBL" id="CM009757">
    <property type="protein sequence ID" value="PUZ40123.1"/>
    <property type="molecule type" value="Genomic_DNA"/>
</dbReference>
<keyword evidence="2" id="KW-1185">Reference proteome</keyword>
<accession>A0A2T7CA47</accession>
<gene>
    <name evidence="1" type="ORF">GQ55_9G400400</name>
</gene>
<evidence type="ECO:0000313" key="1">
    <source>
        <dbReference type="EMBL" id="PUZ40123.1"/>
    </source>
</evidence>